<evidence type="ECO:0000256" key="11">
    <source>
        <dbReference type="ARBA" id="ARBA00023268"/>
    </source>
</evidence>
<evidence type="ECO:0000256" key="10">
    <source>
        <dbReference type="ARBA" id="ARBA00023167"/>
    </source>
</evidence>
<dbReference type="Proteomes" id="UP000001887">
    <property type="component" value="Chromosome"/>
</dbReference>
<dbReference type="GO" id="GO:0005829">
    <property type="term" value="C:cytosol"/>
    <property type="evidence" value="ECO:0007669"/>
    <property type="project" value="TreeGrafter"/>
</dbReference>
<dbReference type="InterPro" id="IPR036291">
    <property type="entry name" value="NAD(P)-bd_dom_sf"/>
</dbReference>
<name>D2QZP8_PIRSD</name>
<dbReference type="GO" id="GO:0009086">
    <property type="term" value="P:methionine biosynthetic process"/>
    <property type="evidence" value="ECO:0007669"/>
    <property type="project" value="UniProtKB-KW"/>
</dbReference>
<dbReference type="Gene3D" id="3.40.50.720">
    <property type="entry name" value="NAD(P)-binding Rossmann-like Domain"/>
    <property type="match status" value="1"/>
</dbReference>
<comment type="similarity">
    <text evidence="12">Belongs to the tetrahydrofolate dehydrogenase/cyclohydrolase family.</text>
</comment>
<sequence>MTHVVIDGRAIGRVIELEIAEQVADFIQNNGRAPCLAAVLVGDDPASAVYVKNKHLACERVGIESKLHRLAGSTSEEELLDLIAMLNDDPAISGILVQLPLPSQIRSTYVLDAVHPLKDVDCFHPENVGLLTQGRPRYLPCTPHGCLQILHRTGLSVAGKHVAIVGRSDIVGRPLATLLSQKDSHLSPEICNATVTLLHSRSKNLAAMTREADVLIAAIGKPKFVTADMVKPGAIVIDVGINRLPEGLCGDVDFDSVAPISSYITPVPKGVGPLTITMLLQNTLAAARAQIGL</sequence>
<evidence type="ECO:0000256" key="2">
    <source>
        <dbReference type="ARBA" id="ARBA00011738"/>
    </source>
</evidence>
<reference evidence="15 16" key="1">
    <citation type="journal article" date="2009" name="Stand. Genomic Sci.">
        <title>Complete genome sequence of Pirellula staleyi type strain (ATCC 27377).</title>
        <authorList>
            <person name="Clum A."/>
            <person name="Tindall B.J."/>
            <person name="Sikorski J."/>
            <person name="Ivanova N."/>
            <person name="Mavrommatis K."/>
            <person name="Lucas S."/>
            <person name="Glavina del Rio T."/>
            <person name="Nolan M."/>
            <person name="Chen F."/>
            <person name="Tice H."/>
            <person name="Pitluck S."/>
            <person name="Cheng J.F."/>
            <person name="Chertkov O."/>
            <person name="Brettin T."/>
            <person name="Han C."/>
            <person name="Detter J.C."/>
            <person name="Kuske C."/>
            <person name="Bruce D."/>
            <person name="Goodwin L."/>
            <person name="Ovchinikova G."/>
            <person name="Pati A."/>
            <person name="Mikhailova N."/>
            <person name="Chen A."/>
            <person name="Palaniappan K."/>
            <person name="Land M."/>
            <person name="Hauser L."/>
            <person name="Chang Y.J."/>
            <person name="Jeffries C.D."/>
            <person name="Chain P."/>
            <person name="Rohde M."/>
            <person name="Goker M."/>
            <person name="Bristow J."/>
            <person name="Eisen J.A."/>
            <person name="Markowitz V."/>
            <person name="Hugenholtz P."/>
            <person name="Kyrpides N.C."/>
            <person name="Klenk H.P."/>
            <person name="Lapidus A."/>
        </authorList>
    </citation>
    <scope>NUCLEOTIDE SEQUENCE [LARGE SCALE GENOMIC DNA]</scope>
    <source>
        <strain evidence="16">ATCC 27377 / DSM 6068 / ICPB 4128</strain>
    </source>
</reference>
<dbReference type="FunFam" id="3.40.50.10860:FF:000005">
    <property type="entry name" value="C-1-tetrahydrofolate synthase, cytoplasmic, putative"/>
    <property type="match status" value="1"/>
</dbReference>
<feature type="domain" description="Tetrahydrofolate dehydrogenase/cyclohydrolase NAD(P)-binding" evidence="14">
    <location>
        <begin position="140"/>
        <end position="290"/>
    </location>
</feature>
<keyword evidence="10 12" id="KW-0486">Methionine biosynthesis</keyword>
<dbReference type="GO" id="GO:0000105">
    <property type="term" value="P:L-histidine biosynthetic process"/>
    <property type="evidence" value="ECO:0007669"/>
    <property type="project" value="UniProtKB-KW"/>
</dbReference>
<dbReference type="InterPro" id="IPR000672">
    <property type="entry name" value="THF_DH/CycHdrlase"/>
</dbReference>
<evidence type="ECO:0000313" key="15">
    <source>
        <dbReference type="EMBL" id="ADB16531.1"/>
    </source>
</evidence>
<dbReference type="EMBL" id="CP001848">
    <property type="protein sequence ID" value="ADB16531.1"/>
    <property type="molecule type" value="Genomic_DNA"/>
</dbReference>
<dbReference type="HOGENOM" id="CLU_034045_0_0_0"/>
<dbReference type="STRING" id="530564.Psta_1857"/>
<keyword evidence="9 12" id="KW-0368">Histidine biosynthesis</keyword>
<evidence type="ECO:0000256" key="7">
    <source>
        <dbReference type="ARBA" id="ARBA00022857"/>
    </source>
</evidence>
<evidence type="ECO:0000256" key="3">
    <source>
        <dbReference type="ARBA" id="ARBA00022563"/>
    </source>
</evidence>
<dbReference type="PANTHER" id="PTHR48099:SF5">
    <property type="entry name" value="C-1-TETRAHYDROFOLATE SYNTHASE, CYTOPLASMIC"/>
    <property type="match status" value="1"/>
</dbReference>
<feature type="binding site" evidence="12">
    <location>
        <position position="241"/>
    </location>
    <ligand>
        <name>NADP(+)</name>
        <dbReference type="ChEBI" id="CHEBI:58349"/>
    </ligand>
</feature>
<dbReference type="GO" id="GO:0006164">
    <property type="term" value="P:purine nucleotide biosynthetic process"/>
    <property type="evidence" value="ECO:0007669"/>
    <property type="project" value="UniProtKB-KW"/>
</dbReference>
<dbReference type="InterPro" id="IPR020631">
    <property type="entry name" value="THF_DH/CycHdrlase_NAD-bd_dom"/>
</dbReference>
<dbReference type="AlphaFoldDB" id="D2QZP8"/>
<comment type="function">
    <text evidence="12">Catalyzes the oxidation of 5,10-methylenetetrahydrofolate to 5,10-methenyltetrahydrofolate and then the hydrolysis of 5,10-methenyltetrahydrofolate to 10-formyltetrahydrofolate.</text>
</comment>
<dbReference type="PRINTS" id="PR00085">
    <property type="entry name" value="THFDHDRGNASE"/>
</dbReference>
<keyword evidence="7 12" id="KW-0521">NADP</keyword>
<comment type="pathway">
    <text evidence="1 12">One-carbon metabolism; tetrahydrofolate interconversion.</text>
</comment>
<gene>
    <name evidence="12" type="primary">folD</name>
    <name evidence="15" type="ordered locus">Psta_1857</name>
</gene>
<dbReference type="GO" id="GO:0004477">
    <property type="term" value="F:methenyltetrahydrofolate cyclohydrolase activity"/>
    <property type="evidence" value="ECO:0007669"/>
    <property type="project" value="UniProtKB-UniRule"/>
</dbReference>
<keyword evidence="4 12" id="KW-0028">Amino-acid biosynthesis</keyword>
<keyword evidence="8 12" id="KW-0560">Oxidoreductase</keyword>
<comment type="caution">
    <text evidence="12">Lacks conserved residue(s) required for the propagation of feature annotation.</text>
</comment>
<evidence type="ECO:0000256" key="12">
    <source>
        <dbReference type="HAMAP-Rule" id="MF_01576"/>
    </source>
</evidence>
<keyword evidence="5 12" id="KW-0658">Purine biosynthesis</keyword>
<evidence type="ECO:0000259" key="13">
    <source>
        <dbReference type="Pfam" id="PF00763"/>
    </source>
</evidence>
<dbReference type="Gene3D" id="3.40.50.10860">
    <property type="entry name" value="Leucine Dehydrogenase, chain A, domain 1"/>
    <property type="match status" value="1"/>
</dbReference>
<keyword evidence="11 12" id="KW-0511">Multifunctional enzyme</keyword>
<dbReference type="EC" id="1.5.1.5" evidence="12"/>
<dbReference type="HAMAP" id="MF_01576">
    <property type="entry name" value="THF_DHG_CYH"/>
    <property type="match status" value="1"/>
</dbReference>
<feature type="binding site" evidence="12">
    <location>
        <begin position="166"/>
        <end position="168"/>
    </location>
    <ligand>
        <name>NADP(+)</name>
        <dbReference type="ChEBI" id="CHEBI:58349"/>
    </ligand>
</feature>
<evidence type="ECO:0000256" key="8">
    <source>
        <dbReference type="ARBA" id="ARBA00023002"/>
    </source>
</evidence>
<dbReference type="UniPathway" id="UPA00193"/>
<dbReference type="PANTHER" id="PTHR48099">
    <property type="entry name" value="C-1-TETRAHYDROFOLATE SYNTHASE, CYTOPLASMIC-RELATED"/>
    <property type="match status" value="1"/>
</dbReference>
<keyword evidence="6 12" id="KW-0378">Hydrolase</keyword>
<protein>
    <recommendedName>
        <fullName evidence="12">Bifunctional protein FolD</fullName>
    </recommendedName>
    <domain>
        <recommendedName>
            <fullName evidence="12">Methylenetetrahydrofolate dehydrogenase</fullName>
            <ecNumber evidence="12">1.5.1.5</ecNumber>
        </recommendedName>
    </domain>
    <domain>
        <recommendedName>
            <fullName evidence="12">Methenyltetrahydrofolate cyclohydrolase</fullName>
            <ecNumber evidence="12">3.5.4.9</ecNumber>
        </recommendedName>
    </domain>
</protein>
<feature type="domain" description="Tetrahydrofolate dehydrogenase/cyclohydrolase catalytic" evidence="13">
    <location>
        <begin position="6"/>
        <end position="121"/>
    </location>
</feature>
<dbReference type="Pfam" id="PF02882">
    <property type="entry name" value="THF_DHG_CYH_C"/>
    <property type="match status" value="1"/>
</dbReference>
<dbReference type="EC" id="3.5.4.9" evidence="12"/>
<dbReference type="OrthoDB" id="9803580at2"/>
<dbReference type="Pfam" id="PF00763">
    <property type="entry name" value="THF_DHG_CYH"/>
    <property type="match status" value="1"/>
</dbReference>
<evidence type="ECO:0000256" key="5">
    <source>
        <dbReference type="ARBA" id="ARBA00022755"/>
    </source>
</evidence>
<organism evidence="15 16">
    <name type="scientific">Pirellula staleyi (strain ATCC 27377 / DSM 6068 / ICPB 4128)</name>
    <name type="common">Pirella staleyi</name>
    <dbReference type="NCBI Taxonomy" id="530564"/>
    <lineage>
        <taxon>Bacteria</taxon>
        <taxon>Pseudomonadati</taxon>
        <taxon>Planctomycetota</taxon>
        <taxon>Planctomycetia</taxon>
        <taxon>Pirellulales</taxon>
        <taxon>Pirellulaceae</taxon>
        <taxon>Pirellula</taxon>
    </lineage>
</organism>
<dbReference type="InterPro" id="IPR046346">
    <property type="entry name" value="Aminoacid_DH-like_N_sf"/>
</dbReference>
<comment type="catalytic activity">
    <reaction evidence="12">
        <text>(6R)-5,10-methenyltetrahydrofolate + H2O = (6R)-10-formyltetrahydrofolate + H(+)</text>
        <dbReference type="Rhea" id="RHEA:23700"/>
        <dbReference type="ChEBI" id="CHEBI:15377"/>
        <dbReference type="ChEBI" id="CHEBI:15378"/>
        <dbReference type="ChEBI" id="CHEBI:57455"/>
        <dbReference type="ChEBI" id="CHEBI:195366"/>
        <dbReference type="EC" id="3.5.4.9"/>
    </reaction>
</comment>
<dbReference type="SUPFAM" id="SSF51735">
    <property type="entry name" value="NAD(P)-binding Rossmann-fold domains"/>
    <property type="match status" value="1"/>
</dbReference>
<dbReference type="InterPro" id="IPR020867">
    <property type="entry name" value="THF_DH/CycHdrlase_CS"/>
</dbReference>
<evidence type="ECO:0000313" key="16">
    <source>
        <dbReference type="Proteomes" id="UP000001887"/>
    </source>
</evidence>
<comment type="subunit">
    <text evidence="2 12">Homodimer.</text>
</comment>
<keyword evidence="16" id="KW-1185">Reference proteome</keyword>
<proteinExistence type="inferred from homology"/>
<evidence type="ECO:0000256" key="1">
    <source>
        <dbReference type="ARBA" id="ARBA00004777"/>
    </source>
</evidence>
<dbReference type="PROSITE" id="PS00766">
    <property type="entry name" value="THF_DHG_CYH_1"/>
    <property type="match status" value="1"/>
</dbReference>
<evidence type="ECO:0000256" key="4">
    <source>
        <dbReference type="ARBA" id="ARBA00022605"/>
    </source>
</evidence>
<dbReference type="KEGG" id="psl:Psta_1857"/>
<dbReference type="InterPro" id="IPR020630">
    <property type="entry name" value="THF_DH/CycHdrlase_cat_dom"/>
</dbReference>
<evidence type="ECO:0000256" key="6">
    <source>
        <dbReference type="ARBA" id="ARBA00022801"/>
    </source>
</evidence>
<evidence type="ECO:0000256" key="9">
    <source>
        <dbReference type="ARBA" id="ARBA00023102"/>
    </source>
</evidence>
<dbReference type="GO" id="GO:0035999">
    <property type="term" value="P:tetrahydrofolate interconversion"/>
    <property type="evidence" value="ECO:0007669"/>
    <property type="project" value="UniProtKB-UniRule"/>
</dbReference>
<dbReference type="CDD" id="cd01080">
    <property type="entry name" value="NAD_bind_m-THF_DH_Cyclohyd"/>
    <property type="match status" value="1"/>
</dbReference>
<dbReference type="GO" id="GO:0004488">
    <property type="term" value="F:methylenetetrahydrofolate dehydrogenase (NADP+) activity"/>
    <property type="evidence" value="ECO:0007669"/>
    <property type="project" value="UniProtKB-UniRule"/>
</dbReference>
<dbReference type="SUPFAM" id="SSF53223">
    <property type="entry name" value="Aminoacid dehydrogenase-like, N-terminal domain"/>
    <property type="match status" value="1"/>
</dbReference>
<comment type="catalytic activity">
    <reaction evidence="12">
        <text>(6R)-5,10-methylene-5,6,7,8-tetrahydrofolate + NADP(+) = (6R)-5,10-methenyltetrahydrofolate + NADPH</text>
        <dbReference type="Rhea" id="RHEA:22812"/>
        <dbReference type="ChEBI" id="CHEBI:15636"/>
        <dbReference type="ChEBI" id="CHEBI:57455"/>
        <dbReference type="ChEBI" id="CHEBI:57783"/>
        <dbReference type="ChEBI" id="CHEBI:58349"/>
        <dbReference type="EC" id="1.5.1.5"/>
    </reaction>
</comment>
<evidence type="ECO:0000259" key="14">
    <source>
        <dbReference type="Pfam" id="PF02882"/>
    </source>
</evidence>
<keyword evidence="3 12" id="KW-0554">One-carbon metabolism</keyword>
<dbReference type="eggNOG" id="COG0190">
    <property type="taxonomic scope" value="Bacteria"/>
</dbReference>
<accession>D2QZP8</accession>
<dbReference type="FunFam" id="3.40.50.720:FF:000094">
    <property type="entry name" value="Bifunctional protein FolD"/>
    <property type="match status" value="1"/>
</dbReference>